<protein>
    <submittedName>
        <fullName evidence="1">Methyltransferase domain-containing protein</fullName>
    </submittedName>
</protein>
<keyword evidence="1" id="KW-0808">Transferase</keyword>
<dbReference type="GO" id="GO:0032259">
    <property type="term" value="P:methylation"/>
    <property type="evidence" value="ECO:0007669"/>
    <property type="project" value="UniProtKB-KW"/>
</dbReference>
<keyword evidence="2" id="KW-1185">Reference proteome</keyword>
<comment type="caution">
    <text evidence="1">The sequence shown here is derived from an EMBL/GenBank/DDBJ whole genome shotgun (WGS) entry which is preliminary data.</text>
</comment>
<dbReference type="Gene3D" id="3.40.50.150">
    <property type="entry name" value="Vaccinia Virus protein VP39"/>
    <property type="match status" value="1"/>
</dbReference>
<proteinExistence type="predicted"/>
<dbReference type="InterPro" id="IPR029063">
    <property type="entry name" value="SAM-dependent_MTases_sf"/>
</dbReference>
<dbReference type="EMBL" id="JABWDU010000003">
    <property type="protein sequence ID" value="NVD39871.1"/>
    <property type="molecule type" value="Genomic_DNA"/>
</dbReference>
<dbReference type="GO" id="GO:0008168">
    <property type="term" value="F:methyltransferase activity"/>
    <property type="evidence" value="ECO:0007669"/>
    <property type="project" value="UniProtKB-KW"/>
</dbReference>
<dbReference type="Pfam" id="PF13489">
    <property type="entry name" value="Methyltransf_23"/>
    <property type="match status" value="1"/>
</dbReference>
<dbReference type="RefSeq" id="WP_176353424.1">
    <property type="nucleotide sequence ID" value="NZ_JABWDU010000003.1"/>
</dbReference>
<keyword evidence="1" id="KW-0489">Methyltransferase</keyword>
<gene>
    <name evidence="1" type="ORF">HT585_13475</name>
</gene>
<name>A0A7Y6UMX8_9HYPH</name>
<organism evidence="1 2">
    <name type="scientific">Ensifer oleiphilus</name>
    <dbReference type="NCBI Taxonomy" id="2742698"/>
    <lineage>
        <taxon>Bacteria</taxon>
        <taxon>Pseudomonadati</taxon>
        <taxon>Pseudomonadota</taxon>
        <taxon>Alphaproteobacteria</taxon>
        <taxon>Hyphomicrobiales</taxon>
        <taxon>Rhizobiaceae</taxon>
        <taxon>Sinorhizobium/Ensifer group</taxon>
        <taxon>Ensifer</taxon>
    </lineage>
</organism>
<dbReference type="AlphaFoldDB" id="A0A7Y6UMX8"/>
<evidence type="ECO:0000313" key="1">
    <source>
        <dbReference type="EMBL" id="NVD39871.1"/>
    </source>
</evidence>
<dbReference type="SUPFAM" id="SSF53335">
    <property type="entry name" value="S-adenosyl-L-methionine-dependent methyltransferases"/>
    <property type="match status" value="1"/>
</dbReference>
<sequence length="259" mass="28535">MPDAIATASKLIGAEEYAQKYLVDMAFEQHLITARQDNCLEFLDTFSPTSVVEVGCGPDLLIDRFDFAGSSIQSWLVIEPSFYADLIEQKRASFSKLELERGYLEERVEAAKARMPEGFDAVLLSGLLHETTNPQTMLSAANALLRPGGALLVSVPNALSFHRLLGVEMGLMQSPTQLSERNVELGQPNVFHRETLEKMVVEAGFGELAFSGYMFKPFSNGQMGEVLDIVGKNTIEGLVRLGQRFPENAAEIAVFARKL</sequence>
<dbReference type="Proteomes" id="UP000520198">
    <property type="component" value="Unassembled WGS sequence"/>
</dbReference>
<accession>A0A7Y6UMX8</accession>
<evidence type="ECO:0000313" key="2">
    <source>
        <dbReference type="Proteomes" id="UP000520198"/>
    </source>
</evidence>
<reference evidence="1 2" key="1">
    <citation type="submission" date="2020-06" db="EMBL/GenBank/DDBJ databases">
        <authorList>
            <person name="Grouzdev D.S."/>
        </authorList>
    </citation>
    <scope>NUCLEOTIDE SEQUENCE [LARGE SCALE GENOMIC DNA]</scope>
    <source>
        <strain evidence="1 2">HO-A22</strain>
    </source>
</reference>